<organism evidence="1 2">
    <name type="scientific">Sporolactobacillus nakayamae</name>
    <dbReference type="NCBI Taxonomy" id="269670"/>
    <lineage>
        <taxon>Bacteria</taxon>
        <taxon>Bacillati</taxon>
        <taxon>Bacillota</taxon>
        <taxon>Bacilli</taxon>
        <taxon>Bacillales</taxon>
        <taxon>Sporolactobacillaceae</taxon>
        <taxon>Sporolactobacillus</taxon>
    </lineage>
</organism>
<accession>A0A1I2VRP5</accession>
<dbReference type="Proteomes" id="UP000198752">
    <property type="component" value="Unassembled WGS sequence"/>
</dbReference>
<protein>
    <recommendedName>
        <fullName evidence="3">Transposase, Mutator family</fullName>
    </recommendedName>
</protein>
<gene>
    <name evidence="1" type="ORF">SAMN02982927_03225</name>
</gene>
<keyword evidence="2" id="KW-1185">Reference proteome</keyword>
<evidence type="ECO:0000313" key="2">
    <source>
        <dbReference type="Proteomes" id="UP000198752"/>
    </source>
</evidence>
<dbReference type="EMBL" id="FOOY01000030">
    <property type="protein sequence ID" value="SFG92015.1"/>
    <property type="molecule type" value="Genomic_DNA"/>
</dbReference>
<reference evidence="2" key="1">
    <citation type="submission" date="2016-10" db="EMBL/GenBank/DDBJ databases">
        <authorList>
            <person name="Varghese N."/>
            <person name="Submissions S."/>
        </authorList>
    </citation>
    <scope>NUCLEOTIDE SEQUENCE [LARGE SCALE GENOMIC DNA]</scope>
    <source>
        <strain evidence="2">ATCC 700379</strain>
    </source>
</reference>
<proteinExistence type="predicted"/>
<evidence type="ECO:0000313" key="1">
    <source>
        <dbReference type="EMBL" id="SFG92015.1"/>
    </source>
</evidence>
<evidence type="ECO:0008006" key="3">
    <source>
        <dbReference type="Google" id="ProtNLM"/>
    </source>
</evidence>
<feature type="non-terminal residue" evidence="1">
    <location>
        <position position="41"/>
    </location>
</feature>
<dbReference type="AlphaFoldDB" id="A0A1I2VRP5"/>
<sequence length="41" mass="4620">MAQLQITLDEKILHQLFFGNTHESGVKALLESILNQVLQAQ</sequence>
<name>A0A1I2VRP5_9BACL</name>